<sequence length="603" mass="67876">MAPFSRVFPMARCNLCHVSRSIVRPVPPLIPRVSFHYTSLRRQHRYISTSLPPLRRNNDFNSGFSSSYDPSGDSGRGPMFSKTNFGVPQFYPRDLKKRVDDYVVGQDKAKKTICAAIFNHYQNLRRRHQHDHEDRNRRDKMMRQRFARDRELHQKRREMHPVEGQRAHGSVPERYAADTIEDEFPGHNESVRGLHDSHEFDDDPMDHLYVTEDITVPEHVKIDKSNLLLIGPTGVGKTYILETLSKKINVPFSICDCNSFTQAGYIGQDVETCIERLLIEANYDIKATEYGIVVLDEFDKIARRETTTGRDVGGEGVQQALLKLVEGTKVTINVKDNRSSRSTPPITTNYNASGSSSTPQATPPGGKVDQYTIDTKNILFVFCGAFVGLDKAVLRRIAKPTMGFGGELRGRSSMSGNKQTLPAETYTHLPHHNPQSASSFTPLDLTTPADLQSFGFIPELIGRLHNICALSPLSKEDLFRILTEPRNSLVAQYTALFETYPSRLFFTEKALYAIAERAAASETGARGLKMEMERVLAEPMFDAPMPYVLITEACVKGTDKAGYWGKDGRFEVDRRMQAEEMHPAKANPDSAFERYREAGQSGG</sequence>
<dbReference type="InterPro" id="IPR019489">
    <property type="entry name" value="Clp_ATPase_C"/>
</dbReference>
<dbReference type="AlphaFoldDB" id="A0A2L2SY77"/>
<feature type="region of interest" description="Disordered" evidence="3">
    <location>
        <begin position="580"/>
        <end position="603"/>
    </location>
</feature>
<dbReference type="InterPro" id="IPR050052">
    <property type="entry name" value="ATP-dep_Clp_protease_ClpX"/>
</dbReference>
<dbReference type="EMBL" id="LN649230">
    <property type="protein sequence ID" value="CEI62954.1"/>
    <property type="molecule type" value="Genomic_DNA"/>
</dbReference>
<evidence type="ECO:0000256" key="1">
    <source>
        <dbReference type="ARBA" id="ARBA00022741"/>
    </source>
</evidence>
<keyword evidence="2" id="KW-0067">ATP-binding</keyword>
<dbReference type="GO" id="GO:0051603">
    <property type="term" value="P:proteolysis involved in protein catabolic process"/>
    <property type="evidence" value="ECO:0007669"/>
    <property type="project" value="TreeGrafter"/>
</dbReference>
<keyword evidence="7" id="KW-1185">Reference proteome</keyword>
<dbReference type="Gene3D" id="1.10.8.60">
    <property type="match status" value="1"/>
</dbReference>
<dbReference type="InterPro" id="IPR003593">
    <property type="entry name" value="AAA+_ATPase"/>
</dbReference>
<evidence type="ECO:0000313" key="7">
    <source>
        <dbReference type="Proteomes" id="UP000245910"/>
    </source>
</evidence>
<evidence type="ECO:0000259" key="5">
    <source>
        <dbReference type="SMART" id="SM01086"/>
    </source>
</evidence>
<dbReference type="GeneID" id="37259029"/>
<evidence type="ECO:0008006" key="8">
    <source>
        <dbReference type="Google" id="ProtNLM"/>
    </source>
</evidence>
<accession>A0A2L2SY77</accession>
<name>A0A2L2SY77_9HYPO</name>
<dbReference type="SMART" id="SM00382">
    <property type="entry name" value="AAA"/>
    <property type="match status" value="1"/>
</dbReference>
<dbReference type="Gene3D" id="3.40.50.300">
    <property type="entry name" value="P-loop containing nucleotide triphosphate hydrolases"/>
    <property type="match status" value="1"/>
</dbReference>
<protein>
    <recommendedName>
        <fullName evidence="8">AAA+ ATPase domain-containing protein</fullName>
    </recommendedName>
</protein>
<reference evidence="7" key="1">
    <citation type="submission" date="2014-10" db="EMBL/GenBank/DDBJ databases">
        <authorList>
            <person name="King R."/>
        </authorList>
    </citation>
    <scope>NUCLEOTIDE SEQUENCE [LARGE SCALE GENOMIC DNA]</scope>
    <source>
        <strain evidence="7">A3/5</strain>
    </source>
</reference>
<dbReference type="SMART" id="SM01086">
    <property type="entry name" value="ClpB_D2-small"/>
    <property type="match status" value="1"/>
</dbReference>
<dbReference type="PANTHER" id="PTHR48102:SF7">
    <property type="entry name" value="ATP-DEPENDENT CLP PROTEASE ATP-BINDING SUBUNIT CLPX-LIKE, MITOCHONDRIAL"/>
    <property type="match status" value="1"/>
</dbReference>
<feature type="region of interest" description="Disordered" evidence="3">
    <location>
        <begin position="334"/>
        <end position="367"/>
    </location>
</feature>
<dbReference type="InterPro" id="IPR003959">
    <property type="entry name" value="ATPase_AAA_core"/>
</dbReference>
<dbReference type="Pfam" id="PF07724">
    <property type="entry name" value="AAA_2"/>
    <property type="match status" value="1"/>
</dbReference>
<dbReference type="Proteomes" id="UP000245910">
    <property type="component" value="Chromosome II"/>
</dbReference>
<feature type="domain" description="Clp ATPase C-terminal" evidence="5">
    <location>
        <begin position="473"/>
        <end position="563"/>
    </location>
</feature>
<dbReference type="RefSeq" id="XP_025586674.1">
    <property type="nucleotide sequence ID" value="XM_025736026.2"/>
</dbReference>
<dbReference type="GO" id="GO:0005524">
    <property type="term" value="F:ATP binding"/>
    <property type="evidence" value="ECO:0007669"/>
    <property type="project" value="UniProtKB-KW"/>
</dbReference>
<dbReference type="GO" id="GO:0016887">
    <property type="term" value="F:ATP hydrolysis activity"/>
    <property type="evidence" value="ECO:0007669"/>
    <property type="project" value="InterPro"/>
</dbReference>
<keyword evidence="1" id="KW-0547">Nucleotide-binding</keyword>
<feature type="region of interest" description="Disordered" evidence="3">
    <location>
        <begin position="149"/>
        <end position="169"/>
    </location>
</feature>
<feature type="domain" description="AAA+ ATPase" evidence="4">
    <location>
        <begin position="223"/>
        <end position="408"/>
    </location>
</feature>
<evidence type="ECO:0000313" key="6">
    <source>
        <dbReference type="EMBL" id="CEI62954.1"/>
    </source>
</evidence>
<dbReference type="STRING" id="56646.A0A2L2SY77"/>
<evidence type="ECO:0000256" key="3">
    <source>
        <dbReference type="SAM" id="MobiDB-lite"/>
    </source>
</evidence>
<dbReference type="InterPro" id="IPR027417">
    <property type="entry name" value="P-loop_NTPase"/>
</dbReference>
<evidence type="ECO:0000259" key="4">
    <source>
        <dbReference type="SMART" id="SM00382"/>
    </source>
</evidence>
<dbReference type="Pfam" id="PF10431">
    <property type="entry name" value="ClpB_D2-small"/>
    <property type="match status" value="1"/>
</dbReference>
<organism evidence="6 7">
    <name type="scientific">Fusarium venenatum</name>
    <dbReference type="NCBI Taxonomy" id="56646"/>
    <lineage>
        <taxon>Eukaryota</taxon>
        <taxon>Fungi</taxon>
        <taxon>Dikarya</taxon>
        <taxon>Ascomycota</taxon>
        <taxon>Pezizomycotina</taxon>
        <taxon>Sordariomycetes</taxon>
        <taxon>Hypocreomycetidae</taxon>
        <taxon>Hypocreales</taxon>
        <taxon>Nectriaceae</taxon>
        <taxon>Fusarium</taxon>
    </lineage>
</organism>
<dbReference type="GO" id="GO:0005759">
    <property type="term" value="C:mitochondrial matrix"/>
    <property type="evidence" value="ECO:0007669"/>
    <property type="project" value="TreeGrafter"/>
</dbReference>
<proteinExistence type="predicted"/>
<dbReference type="SUPFAM" id="SSF52540">
    <property type="entry name" value="P-loop containing nucleoside triphosphate hydrolases"/>
    <property type="match status" value="1"/>
</dbReference>
<feature type="compositionally biased region" description="Polar residues" evidence="3">
    <location>
        <begin position="340"/>
        <end position="360"/>
    </location>
</feature>
<dbReference type="KEGG" id="fvn:FVRRES_07390"/>
<evidence type="ECO:0000256" key="2">
    <source>
        <dbReference type="ARBA" id="ARBA00022840"/>
    </source>
</evidence>
<dbReference type="PANTHER" id="PTHR48102">
    <property type="entry name" value="ATP-DEPENDENT CLP PROTEASE ATP-BINDING SUBUNIT CLPX-LIKE, MITOCHONDRIAL-RELATED"/>
    <property type="match status" value="1"/>
</dbReference>